<keyword evidence="6" id="KW-1185">Reference proteome</keyword>
<accession>A0A2T3FJL2</accession>
<dbReference type="EMBL" id="PYLP01000037">
    <property type="protein sequence ID" value="PST35456.1"/>
    <property type="molecule type" value="Genomic_DNA"/>
</dbReference>
<evidence type="ECO:0000313" key="6">
    <source>
        <dbReference type="Proteomes" id="UP000241201"/>
    </source>
</evidence>
<dbReference type="RefSeq" id="WP_146139625.1">
    <property type="nucleotide sequence ID" value="NZ_PYLP01000019.1"/>
</dbReference>
<dbReference type="Proteomes" id="UP000241201">
    <property type="component" value="Unassembled WGS sequence"/>
</dbReference>
<dbReference type="Pfam" id="PF13817">
    <property type="entry name" value="DDE_Tnp_IS66_C"/>
    <property type="match status" value="1"/>
</dbReference>
<sequence>TVGRKNWLFSTSTKGAEASAAVFSLIETAKSNKLNPYDYIEFIMDYLPQQDLVEDPERLDWFLPWSEEIKEEFEIKAD</sequence>
<dbReference type="GeneID" id="77472044"/>
<feature type="domain" description="Transposase IS66 C-terminal" evidence="1">
    <location>
        <begin position="24"/>
        <end position="65"/>
    </location>
</feature>
<reference evidence="2" key="2">
    <citation type="journal article" date="2019" name="Int. J. Syst. Evol. Microbiol.">
        <title>Faecalibacillus intestinalis gen. nov., sp. nov. and Faecalibacillus faecis sp. nov., isolated from human faeces.</title>
        <authorList>
            <person name="Seo B."/>
            <person name="Jeon K."/>
            <person name="Baek I."/>
            <person name="Lee Y.M."/>
            <person name="Baek K."/>
            <person name="Ko G."/>
        </authorList>
    </citation>
    <scope>NUCLEOTIDE SEQUENCE</scope>
    <source>
        <strain evidence="2">SNUG30370</strain>
    </source>
</reference>
<dbReference type="EMBL" id="PYLP01000041">
    <property type="protein sequence ID" value="PST35424.1"/>
    <property type="molecule type" value="Genomic_DNA"/>
</dbReference>
<gene>
    <name evidence="5" type="ORF">C7U55_11415</name>
    <name evidence="4" type="ORF">C7U55_11700</name>
    <name evidence="3" type="ORF">C7U55_13085</name>
    <name evidence="2" type="ORF">C7U55_13265</name>
</gene>
<feature type="non-terminal residue" evidence="2">
    <location>
        <position position="1"/>
    </location>
</feature>
<evidence type="ECO:0000313" key="3">
    <source>
        <dbReference type="EMBL" id="PST35456.1"/>
    </source>
</evidence>
<evidence type="ECO:0000313" key="5">
    <source>
        <dbReference type="EMBL" id="PST37266.1"/>
    </source>
</evidence>
<dbReference type="EMBL" id="PYLP01000019">
    <property type="protein sequence ID" value="PST37266.1"/>
    <property type="molecule type" value="Genomic_DNA"/>
</dbReference>
<comment type="caution">
    <text evidence="2">The sequence shown here is derived from an EMBL/GenBank/DDBJ whole genome shotgun (WGS) entry which is preliminary data.</text>
</comment>
<evidence type="ECO:0000259" key="1">
    <source>
        <dbReference type="Pfam" id="PF13817"/>
    </source>
</evidence>
<proteinExistence type="predicted"/>
<evidence type="ECO:0000313" key="2">
    <source>
        <dbReference type="EMBL" id="PST35424.1"/>
    </source>
</evidence>
<protein>
    <submittedName>
        <fullName evidence="2">IS66 family transposase ISEbi1</fullName>
    </submittedName>
</protein>
<organism evidence="2 6">
    <name type="scientific">Faecalibacillus faecis</name>
    <dbReference type="NCBI Taxonomy" id="1982628"/>
    <lineage>
        <taxon>Bacteria</taxon>
        <taxon>Bacillati</taxon>
        <taxon>Bacillota</taxon>
        <taxon>Erysipelotrichia</taxon>
        <taxon>Erysipelotrichales</taxon>
        <taxon>Coprobacillaceae</taxon>
        <taxon>Faecalibacillus</taxon>
    </lineage>
</organism>
<evidence type="ECO:0000313" key="4">
    <source>
        <dbReference type="EMBL" id="PST36763.1"/>
    </source>
</evidence>
<dbReference type="InterPro" id="IPR039552">
    <property type="entry name" value="IS66_C"/>
</dbReference>
<name>A0A2T3FJL2_9FIRM</name>
<dbReference type="EMBL" id="PYLP01000021">
    <property type="protein sequence ID" value="PST36763.1"/>
    <property type="molecule type" value="Genomic_DNA"/>
</dbReference>
<reference evidence="6" key="1">
    <citation type="submission" date="2018-03" db="EMBL/GenBank/DDBJ databases">
        <title>Lachnoclostridium SNUG30370 gen.nov., sp.nov., isolated from human faeces.</title>
        <authorList>
            <person name="Seo B."/>
            <person name="Jeon K."/>
            <person name="Ko G."/>
        </authorList>
    </citation>
    <scope>NUCLEOTIDE SEQUENCE [LARGE SCALE GENOMIC DNA]</scope>
    <source>
        <strain evidence="6">SNUG30370</strain>
    </source>
</reference>
<dbReference type="AlphaFoldDB" id="A0A2T3FJL2"/>